<dbReference type="GO" id="GO:0003677">
    <property type="term" value="F:DNA binding"/>
    <property type="evidence" value="ECO:0007669"/>
    <property type="project" value="UniProtKB-KW"/>
</dbReference>
<dbReference type="Pfam" id="PF00392">
    <property type="entry name" value="GntR"/>
    <property type="match status" value="1"/>
</dbReference>
<name>A0A542XQT5_SALAC</name>
<dbReference type="PANTHER" id="PTHR43537">
    <property type="entry name" value="TRANSCRIPTIONAL REGULATOR, GNTR FAMILY"/>
    <property type="match status" value="1"/>
</dbReference>
<dbReference type="GO" id="GO:0003700">
    <property type="term" value="F:DNA-binding transcription factor activity"/>
    <property type="evidence" value="ECO:0007669"/>
    <property type="project" value="InterPro"/>
</dbReference>
<dbReference type="SUPFAM" id="SSF48008">
    <property type="entry name" value="GntR ligand-binding domain-like"/>
    <property type="match status" value="1"/>
</dbReference>
<dbReference type="InterPro" id="IPR036388">
    <property type="entry name" value="WH-like_DNA-bd_sf"/>
</dbReference>
<dbReference type="Gene3D" id="1.10.10.10">
    <property type="entry name" value="Winged helix-like DNA-binding domain superfamily/Winged helix DNA-binding domain"/>
    <property type="match status" value="1"/>
</dbReference>
<dbReference type="InterPro" id="IPR000524">
    <property type="entry name" value="Tscrpt_reg_HTH_GntR"/>
</dbReference>
<dbReference type="Proteomes" id="UP000677457">
    <property type="component" value="Unassembled WGS sequence"/>
</dbReference>
<reference evidence="6 7" key="1">
    <citation type="submission" date="2019-06" db="EMBL/GenBank/DDBJ databases">
        <title>Sequencing the genomes of 1000 actinobacteria strains.</title>
        <authorList>
            <person name="Klenk H.-P."/>
        </authorList>
    </citation>
    <scope>NUCLEOTIDE SEQUENCE [LARGE SCALE GENOMIC DNA]</scope>
    <source>
        <strain evidence="6 7">DSM 44819</strain>
    </source>
</reference>
<proteinExistence type="predicted"/>
<comment type="caution">
    <text evidence="6">The sequence shown here is derived from an EMBL/GenBank/DDBJ whole genome shotgun (WGS) entry which is preliminary data.</text>
</comment>
<dbReference type="GeneID" id="93772603"/>
<organism evidence="6 7">
    <name type="scientific">Salinispora arenicola</name>
    <dbReference type="NCBI Taxonomy" id="168697"/>
    <lineage>
        <taxon>Bacteria</taxon>
        <taxon>Bacillati</taxon>
        <taxon>Actinomycetota</taxon>
        <taxon>Actinomycetes</taxon>
        <taxon>Micromonosporales</taxon>
        <taxon>Micromonosporaceae</taxon>
        <taxon>Salinispora</taxon>
    </lineage>
</organism>
<keyword evidence="8" id="KW-1185">Reference proteome</keyword>
<dbReference type="PROSITE" id="PS50949">
    <property type="entry name" value="HTH_GNTR"/>
    <property type="match status" value="1"/>
</dbReference>
<sequence length="240" mass="26184">MTTSTSPFQPPARRRLADDLTAGLVALIHERGLQPGDQFDSVRELAARFQVAVPTLREALRRLEATSVIELRHGSGVYVGPNVRRLVLSNPVMMKPSADQLVALLSARLLFEPSIAAAAAEVREAREVQRMADALAEADRCIAEDDARLWSVNLDFHRALAAAAGNPVIAEVVDSLLFAHAQEQREILRIHGDARQDLAEHRAITDAVVRGDPKAAAKLTDQHLQSVLSLVKQRMGTSDT</sequence>
<dbReference type="SMART" id="SM00345">
    <property type="entry name" value="HTH_GNTR"/>
    <property type="match status" value="1"/>
</dbReference>
<dbReference type="EMBL" id="BOQM01000015">
    <property type="protein sequence ID" value="GIM85668.1"/>
    <property type="molecule type" value="Genomic_DNA"/>
</dbReference>
<evidence type="ECO:0000313" key="7">
    <source>
        <dbReference type="Proteomes" id="UP000315983"/>
    </source>
</evidence>
<evidence type="ECO:0000256" key="1">
    <source>
        <dbReference type="ARBA" id="ARBA00023015"/>
    </source>
</evidence>
<dbReference type="InterPro" id="IPR036390">
    <property type="entry name" value="WH_DNA-bd_sf"/>
</dbReference>
<evidence type="ECO:0000313" key="5">
    <source>
        <dbReference type="EMBL" id="GIM85668.1"/>
    </source>
</evidence>
<dbReference type="Gene3D" id="1.20.120.530">
    <property type="entry name" value="GntR ligand-binding domain-like"/>
    <property type="match status" value="1"/>
</dbReference>
<keyword evidence="1" id="KW-0805">Transcription regulation</keyword>
<evidence type="ECO:0000313" key="6">
    <source>
        <dbReference type="EMBL" id="TQL38215.1"/>
    </source>
</evidence>
<dbReference type="Proteomes" id="UP000315983">
    <property type="component" value="Unassembled WGS sequence"/>
</dbReference>
<dbReference type="AlphaFoldDB" id="A0A542XQT5"/>
<dbReference type="PANTHER" id="PTHR43537:SF5">
    <property type="entry name" value="UXU OPERON TRANSCRIPTIONAL REGULATOR"/>
    <property type="match status" value="1"/>
</dbReference>
<evidence type="ECO:0000313" key="8">
    <source>
        <dbReference type="Proteomes" id="UP000677457"/>
    </source>
</evidence>
<feature type="domain" description="HTH gntR-type" evidence="4">
    <location>
        <begin position="14"/>
        <end position="82"/>
    </location>
</feature>
<dbReference type="OMA" id="QLWIHRT"/>
<evidence type="ECO:0000259" key="4">
    <source>
        <dbReference type="PROSITE" id="PS50949"/>
    </source>
</evidence>
<dbReference type="InterPro" id="IPR008920">
    <property type="entry name" value="TF_FadR/GntR_C"/>
</dbReference>
<gene>
    <name evidence="6" type="ORF">FB564_3407</name>
    <name evidence="5" type="ORF">Sar04_24040</name>
</gene>
<evidence type="ECO:0000256" key="2">
    <source>
        <dbReference type="ARBA" id="ARBA00023125"/>
    </source>
</evidence>
<protein>
    <submittedName>
        <fullName evidence="6">GntR family transcriptional regulator</fullName>
    </submittedName>
</protein>
<reference evidence="5 8" key="2">
    <citation type="submission" date="2021-03" db="EMBL/GenBank/DDBJ databases">
        <title>Whole genome shotgun sequence of Salinispora arenicola NBRC 105043.</title>
        <authorList>
            <person name="Komaki H."/>
            <person name="Tamura T."/>
        </authorList>
    </citation>
    <scope>NUCLEOTIDE SEQUENCE [LARGE SCALE GENOMIC DNA]</scope>
    <source>
        <strain evidence="5 8">NBRC 105043</strain>
    </source>
</reference>
<keyword evidence="2" id="KW-0238">DNA-binding</keyword>
<keyword evidence="3" id="KW-0804">Transcription</keyword>
<dbReference type="RefSeq" id="WP_012183121.1">
    <property type="nucleotide sequence ID" value="NZ_BOQM01000015.1"/>
</dbReference>
<dbReference type="EMBL" id="VFOL01000001">
    <property type="protein sequence ID" value="TQL38215.1"/>
    <property type="molecule type" value="Genomic_DNA"/>
</dbReference>
<dbReference type="InterPro" id="IPR011711">
    <property type="entry name" value="GntR_C"/>
</dbReference>
<dbReference type="Pfam" id="PF07729">
    <property type="entry name" value="FCD"/>
    <property type="match status" value="1"/>
</dbReference>
<dbReference type="SUPFAM" id="SSF46785">
    <property type="entry name" value="Winged helix' DNA-binding domain"/>
    <property type="match status" value="1"/>
</dbReference>
<accession>A0A542XQT5</accession>
<evidence type="ECO:0000256" key="3">
    <source>
        <dbReference type="ARBA" id="ARBA00023163"/>
    </source>
</evidence>
<dbReference type="SMART" id="SM00895">
    <property type="entry name" value="FCD"/>
    <property type="match status" value="1"/>
</dbReference>
<dbReference type="CDD" id="cd07377">
    <property type="entry name" value="WHTH_GntR"/>
    <property type="match status" value="1"/>
</dbReference>